<evidence type="ECO:0000313" key="1">
    <source>
        <dbReference type="EMBL" id="KRZ00944.1"/>
    </source>
</evidence>
<reference evidence="1 2" key="1">
    <citation type="submission" date="2015-01" db="EMBL/GenBank/DDBJ databases">
        <title>Evolution of Trichinella species and genotypes.</title>
        <authorList>
            <person name="Korhonen P.K."/>
            <person name="Edoardo P."/>
            <person name="Giuseppe L.R."/>
            <person name="Gasser R.B."/>
        </authorList>
    </citation>
    <scope>NUCLEOTIDE SEQUENCE [LARGE SCALE GENOMIC DNA]</scope>
    <source>
        <strain evidence="1">ISS1029</strain>
    </source>
</reference>
<evidence type="ECO:0000313" key="2">
    <source>
        <dbReference type="Proteomes" id="UP000055024"/>
    </source>
</evidence>
<keyword evidence="2" id="KW-1185">Reference proteome</keyword>
<sequence>MHNTEENWQSLKFRHDRLCPKKHVTNYSAHYESQDHQKQMVEELPVKGIRMHDERCVINALCVSHICEKVHEH</sequence>
<name>A0A0V1GRZ4_9BILA</name>
<protein>
    <submittedName>
        <fullName evidence="1">Uncharacterized protein</fullName>
    </submittedName>
</protein>
<accession>A0A0V1GRZ4</accession>
<organism evidence="1 2">
    <name type="scientific">Trichinella zimbabwensis</name>
    <dbReference type="NCBI Taxonomy" id="268475"/>
    <lineage>
        <taxon>Eukaryota</taxon>
        <taxon>Metazoa</taxon>
        <taxon>Ecdysozoa</taxon>
        <taxon>Nematoda</taxon>
        <taxon>Enoplea</taxon>
        <taxon>Dorylaimia</taxon>
        <taxon>Trichinellida</taxon>
        <taxon>Trichinellidae</taxon>
        <taxon>Trichinella</taxon>
    </lineage>
</organism>
<gene>
    <name evidence="1" type="ORF">T11_13510</name>
</gene>
<dbReference type="AlphaFoldDB" id="A0A0V1GRZ4"/>
<dbReference type="Proteomes" id="UP000055024">
    <property type="component" value="Unassembled WGS sequence"/>
</dbReference>
<dbReference type="EMBL" id="JYDP01000365">
    <property type="protein sequence ID" value="KRZ00944.1"/>
    <property type="molecule type" value="Genomic_DNA"/>
</dbReference>
<proteinExistence type="predicted"/>
<comment type="caution">
    <text evidence="1">The sequence shown here is derived from an EMBL/GenBank/DDBJ whole genome shotgun (WGS) entry which is preliminary data.</text>
</comment>
<feature type="non-terminal residue" evidence="1">
    <location>
        <position position="73"/>
    </location>
</feature>
<dbReference type="OrthoDB" id="10392109at2759"/>